<dbReference type="EMBL" id="JACHFW010000003">
    <property type="protein sequence ID" value="MBB5264007.1"/>
    <property type="molecule type" value="Genomic_DNA"/>
</dbReference>
<dbReference type="InterPro" id="IPR015942">
    <property type="entry name" value="Asp/Glu/hydantoin_racemase"/>
</dbReference>
<dbReference type="PANTHER" id="PTHR21198:SF7">
    <property type="entry name" value="ASPARTATE-GLUTAMATE RACEMASE FAMILY"/>
    <property type="match status" value="1"/>
</dbReference>
<dbReference type="InterPro" id="IPR001920">
    <property type="entry name" value="Asp/Glu_race"/>
</dbReference>
<comment type="caution">
    <text evidence="3">The sequence shown here is derived from an EMBL/GenBank/DDBJ whole genome shotgun (WGS) entry which is preliminary data.</text>
</comment>
<keyword evidence="4" id="KW-1185">Reference proteome</keyword>
<comment type="similarity">
    <text evidence="1">Belongs to the aspartate/glutamate racemases family.</text>
</comment>
<evidence type="ECO:0000256" key="1">
    <source>
        <dbReference type="ARBA" id="ARBA00007847"/>
    </source>
</evidence>
<dbReference type="Proteomes" id="UP000543642">
    <property type="component" value="Unassembled WGS sequence"/>
</dbReference>
<dbReference type="NCBIfam" id="TIGR00035">
    <property type="entry name" value="asp_race"/>
    <property type="match status" value="1"/>
</dbReference>
<evidence type="ECO:0000313" key="4">
    <source>
        <dbReference type="Proteomes" id="UP000543642"/>
    </source>
</evidence>
<dbReference type="AlphaFoldDB" id="A0A7W8M4X5"/>
<protein>
    <submittedName>
        <fullName evidence="3">Aspartate racemase</fullName>
        <ecNumber evidence="3">5.1.1.13</ecNumber>
    </submittedName>
</protein>
<accession>A0A7W8M4X5</accession>
<gene>
    <name evidence="3" type="ORF">HNP82_001112</name>
</gene>
<evidence type="ECO:0000313" key="3">
    <source>
        <dbReference type="EMBL" id="MBB5264007.1"/>
    </source>
</evidence>
<dbReference type="PROSITE" id="PS00923">
    <property type="entry name" value="ASP_GLU_RACEMASE_1"/>
    <property type="match status" value="1"/>
</dbReference>
<dbReference type="EC" id="5.1.1.13" evidence="3"/>
<organism evidence="3 4">
    <name type="scientific">Catenibacillus scindens</name>
    <dbReference type="NCBI Taxonomy" id="673271"/>
    <lineage>
        <taxon>Bacteria</taxon>
        <taxon>Bacillati</taxon>
        <taxon>Bacillota</taxon>
        <taxon>Clostridia</taxon>
        <taxon>Lachnospirales</taxon>
        <taxon>Lachnospiraceae</taxon>
        <taxon>Catenibacillus</taxon>
    </lineage>
</organism>
<sequence length="239" mass="26670">MINFGKLKTLGVLGGLGPQATDFFYNGVIEHTDASCDQEHIDMIILSHATTPDRTKAILTGEDHELIRSLIQDVQMLEQAGAANIAIPCNTSHYYYEQMQAAVHIPIIHMVRESVRYARAKFENVKRIGIMGTDGTIATGIYDAECERAKVTAVHPGAQRQKDVMHIIYDEIKAGERGSKHLFNRVVDELTREKGCEVVILACTELSVYKHFHEVPDCCLDAMDVLIREAILRSGAVYQ</sequence>
<proteinExistence type="inferred from homology"/>
<dbReference type="Pfam" id="PF01177">
    <property type="entry name" value="Asp_Glu_race"/>
    <property type="match status" value="1"/>
</dbReference>
<dbReference type="RefSeq" id="WP_183772332.1">
    <property type="nucleotide sequence ID" value="NZ_JACHFW010000003.1"/>
</dbReference>
<dbReference type="InterPro" id="IPR004380">
    <property type="entry name" value="Asp_race"/>
</dbReference>
<name>A0A7W8M4X5_9FIRM</name>
<dbReference type="PANTHER" id="PTHR21198">
    <property type="entry name" value="GLUTAMATE RACEMASE"/>
    <property type="match status" value="1"/>
</dbReference>
<keyword evidence="2 3" id="KW-0413">Isomerase</keyword>
<reference evidence="3 4" key="1">
    <citation type="submission" date="2020-08" db="EMBL/GenBank/DDBJ databases">
        <title>Genomic Encyclopedia of Type Strains, Phase IV (KMG-IV): sequencing the most valuable type-strain genomes for metagenomic binning, comparative biology and taxonomic classification.</title>
        <authorList>
            <person name="Goeker M."/>
        </authorList>
    </citation>
    <scope>NUCLEOTIDE SEQUENCE [LARGE SCALE GENOMIC DNA]</scope>
    <source>
        <strain evidence="3 4">DSM 106146</strain>
    </source>
</reference>
<evidence type="ECO:0000256" key="2">
    <source>
        <dbReference type="ARBA" id="ARBA00023235"/>
    </source>
</evidence>
<dbReference type="GO" id="GO:0047689">
    <property type="term" value="F:aspartate racemase activity"/>
    <property type="evidence" value="ECO:0007669"/>
    <property type="project" value="UniProtKB-EC"/>
</dbReference>
<dbReference type="InterPro" id="IPR018187">
    <property type="entry name" value="Asp/Glu_racemase_AS_1"/>
</dbReference>
<dbReference type="SUPFAM" id="SSF53681">
    <property type="entry name" value="Aspartate/glutamate racemase"/>
    <property type="match status" value="2"/>
</dbReference>
<dbReference type="Gene3D" id="3.40.50.1860">
    <property type="match status" value="2"/>
</dbReference>